<dbReference type="Pfam" id="PF05258">
    <property type="entry name" value="DciA"/>
    <property type="match status" value="1"/>
</dbReference>
<dbReference type="InterPro" id="IPR007922">
    <property type="entry name" value="DciA-like"/>
</dbReference>
<dbReference type="EMBL" id="JAPAAF010000029">
    <property type="protein sequence ID" value="MCW0484153.1"/>
    <property type="molecule type" value="Genomic_DNA"/>
</dbReference>
<dbReference type="AlphaFoldDB" id="A0AA41YAQ3"/>
<reference evidence="1" key="1">
    <citation type="submission" date="2022-10" db="EMBL/GenBank/DDBJ databases">
        <title>Gaoshiqiia sediminis gen. nov., sp. nov., isolated from coastal sediment.</title>
        <authorList>
            <person name="Yu W.X."/>
            <person name="Mu D.S."/>
            <person name="Du J.Z."/>
            <person name="Liang Y.Q."/>
        </authorList>
    </citation>
    <scope>NUCLEOTIDE SEQUENCE</scope>
    <source>
        <strain evidence="1">A06</strain>
    </source>
</reference>
<evidence type="ECO:0000313" key="2">
    <source>
        <dbReference type="Proteomes" id="UP001163821"/>
    </source>
</evidence>
<keyword evidence="2" id="KW-1185">Reference proteome</keyword>
<proteinExistence type="predicted"/>
<evidence type="ECO:0000313" key="1">
    <source>
        <dbReference type="EMBL" id="MCW0484153.1"/>
    </source>
</evidence>
<accession>A0AA41YAQ3</accession>
<dbReference type="RefSeq" id="WP_282592746.1">
    <property type="nucleotide sequence ID" value="NZ_JAPAAF010000029.1"/>
</dbReference>
<gene>
    <name evidence="1" type="ORF">N2K84_15530</name>
</gene>
<dbReference type="PANTHER" id="PTHR36456">
    <property type="entry name" value="UPF0232 PROTEIN SCO3875"/>
    <property type="match status" value="1"/>
</dbReference>
<sequence length="96" mass="11318">MRKSNTEKLGQVLRQYIEENKLQHKLSEVDIIASWEELMGKTVASYTEDLKISNGTLFVKTSSPMLRNELMMMKEEIRKRLNEKAGMELIRQIIFR</sequence>
<protein>
    <submittedName>
        <fullName evidence="1">DUF721 domain-containing protein</fullName>
    </submittedName>
</protein>
<dbReference type="PANTHER" id="PTHR36456:SF1">
    <property type="entry name" value="UPF0232 PROTEIN SCO3875"/>
    <property type="match status" value="1"/>
</dbReference>
<comment type="caution">
    <text evidence="1">The sequence shown here is derived from an EMBL/GenBank/DDBJ whole genome shotgun (WGS) entry which is preliminary data.</text>
</comment>
<name>A0AA41YAQ3_9BACT</name>
<dbReference type="Proteomes" id="UP001163821">
    <property type="component" value="Unassembled WGS sequence"/>
</dbReference>
<organism evidence="1 2">
    <name type="scientific">Gaoshiqia sediminis</name>
    <dbReference type="NCBI Taxonomy" id="2986998"/>
    <lineage>
        <taxon>Bacteria</taxon>
        <taxon>Pseudomonadati</taxon>
        <taxon>Bacteroidota</taxon>
        <taxon>Bacteroidia</taxon>
        <taxon>Marinilabiliales</taxon>
        <taxon>Prolixibacteraceae</taxon>
        <taxon>Gaoshiqia</taxon>
    </lineage>
</organism>